<dbReference type="Proteomes" id="UP000828251">
    <property type="component" value="Unassembled WGS sequence"/>
</dbReference>
<protein>
    <submittedName>
        <fullName evidence="1">Uncharacterized protein</fullName>
    </submittedName>
</protein>
<dbReference type="EMBL" id="JAIQCV010000007">
    <property type="protein sequence ID" value="KAH1082171.1"/>
    <property type="molecule type" value="Genomic_DNA"/>
</dbReference>
<organism evidence="1 2">
    <name type="scientific">Gossypium stocksii</name>
    <dbReference type="NCBI Taxonomy" id="47602"/>
    <lineage>
        <taxon>Eukaryota</taxon>
        <taxon>Viridiplantae</taxon>
        <taxon>Streptophyta</taxon>
        <taxon>Embryophyta</taxon>
        <taxon>Tracheophyta</taxon>
        <taxon>Spermatophyta</taxon>
        <taxon>Magnoliopsida</taxon>
        <taxon>eudicotyledons</taxon>
        <taxon>Gunneridae</taxon>
        <taxon>Pentapetalae</taxon>
        <taxon>rosids</taxon>
        <taxon>malvids</taxon>
        <taxon>Malvales</taxon>
        <taxon>Malvaceae</taxon>
        <taxon>Malvoideae</taxon>
        <taxon>Gossypium</taxon>
    </lineage>
</organism>
<evidence type="ECO:0000313" key="1">
    <source>
        <dbReference type="EMBL" id="KAH1082171.1"/>
    </source>
</evidence>
<name>A0A9D3VG68_9ROSI</name>
<dbReference type="OrthoDB" id="1433846at2759"/>
<gene>
    <name evidence="1" type="ORF">J1N35_021932</name>
</gene>
<comment type="caution">
    <text evidence="1">The sequence shown here is derived from an EMBL/GenBank/DDBJ whole genome shotgun (WGS) entry which is preliminary data.</text>
</comment>
<dbReference type="AlphaFoldDB" id="A0A9D3VG68"/>
<proteinExistence type="predicted"/>
<sequence length="148" mass="16851">MDSGKISHPELSKHPNLNMQENTLLMVKNLGILPIPSPIRHNARRSYLRDRCAFHQDEGHKTEYCSSLKDAIEEADRNGELKDFVAQRTNQPGYNSKTEAKGKQEMRGIINVIIGTNEDWATSNAKRKAHFRSIMSVSSPKIFCQQEK</sequence>
<evidence type="ECO:0000313" key="2">
    <source>
        <dbReference type="Proteomes" id="UP000828251"/>
    </source>
</evidence>
<reference evidence="1 2" key="1">
    <citation type="journal article" date="2021" name="Plant Biotechnol. J.">
        <title>Multi-omics assisted identification of the key and species-specific regulatory components of drought-tolerant mechanisms in Gossypium stocksii.</title>
        <authorList>
            <person name="Yu D."/>
            <person name="Ke L."/>
            <person name="Zhang D."/>
            <person name="Wu Y."/>
            <person name="Sun Y."/>
            <person name="Mei J."/>
            <person name="Sun J."/>
            <person name="Sun Y."/>
        </authorList>
    </citation>
    <scope>NUCLEOTIDE SEQUENCE [LARGE SCALE GENOMIC DNA]</scope>
    <source>
        <strain evidence="2">cv. E1</strain>
        <tissue evidence="1">Leaf</tissue>
    </source>
</reference>
<keyword evidence="2" id="KW-1185">Reference proteome</keyword>
<accession>A0A9D3VG68</accession>